<dbReference type="AlphaFoldDB" id="A0A3U4YEQ5"/>
<reference evidence="1" key="1">
    <citation type="submission" date="2018-06" db="EMBL/GenBank/DDBJ databases">
        <authorList>
            <person name="Ashton P.M."/>
            <person name="Dallman T."/>
            <person name="Nair S."/>
            <person name="De Pinna E."/>
            <person name="Peters T."/>
            <person name="Grant K."/>
        </authorList>
    </citation>
    <scope>NUCLEOTIDE SEQUENCE</scope>
    <source>
        <strain evidence="1">527491</strain>
    </source>
</reference>
<gene>
    <name evidence="1" type="ORF">DPC26_19780</name>
</gene>
<sequence length="82" mass="9029">MNHQFSKLSKAATALSEIKVELSKIASRGSVTMRHAYVKNAATLPIIGQLRSAMDEMDDSERKVVMQQLETILNSQPQGVAE</sequence>
<accession>A0A3U4YEQ5</accession>
<comment type="caution">
    <text evidence="1">The sequence shown here is derived from an EMBL/GenBank/DDBJ whole genome shotgun (WGS) entry which is preliminary data.</text>
</comment>
<organism evidence="1">
    <name type="scientific">Salmonella enterica I</name>
    <dbReference type="NCBI Taxonomy" id="59201"/>
    <lineage>
        <taxon>Bacteria</taxon>
        <taxon>Pseudomonadati</taxon>
        <taxon>Pseudomonadota</taxon>
        <taxon>Gammaproteobacteria</taxon>
        <taxon>Enterobacterales</taxon>
        <taxon>Enterobacteriaceae</taxon>
        <taxon>Salmonella</taxon>
    </lineage>
</organism>
<evidence type="ECO:0000313" key="1">
    <source>
        <dbReference type="EMBL" id="ECI4617836.1"/>
    </source>
</evidence>
<name>A0A3U4YEQ5_SALET</name>
<proteinExistence type="predicted"/>
<dbReference type="EMBL" id="AAIVFG010000033">
    <property type="protein sequence ID" value="ECI4617836.1"/>
    <property type="molecule type" value="Genomic_DNA"/>
</dbReference>
<protein>
    <submittedName>
        <fullName evidence="1">Uncharacterized protein</fullName>
    </submittedName>
</protein>